<keyword evidence="4" id="KW-1133">Transmembrane helix</keyword>
<evidence type="ECO:0000313" key="6">
    <source>
        <dbReference type="Proteomes" id="UP000682134"/>
    </source>
</evidence>
<reference evidence="5" key="1">
    <citation type="submission" date="2021-04" db="EMBL/GenBank/DDBJ databases">
        <title>Genome seq and assembly of Bacillus sp.</title>
        <authorList>
            <person name="Chhetri G."/>
        </authorList>
    </citation>
    <scope>NUCLEOTIDE SEQUENCE</scope>
    <source>
        <strain evidence="5">RG28</strain>
    </source>
</reference>
<accession>A0A940NPF5</accession>
<gene>
    <name evidence="5" type="ORF">J5Y03_04970</name>
</gene>
<dbReference type="Proteomes" id="UP000682134">
    <property type="component" value="Unassembled WGS sequence"/>
</dbReference>
<dbReference type="SUPFAM" id="SSF52833">
    <property type="entry name" value="Thioredoxin-like"/>
    <property type="match status" value="1"/>
</dbReference>
<evidence type="ECO:0000256" key="4">
    <source>
        <dbReference type="SAM" id="Phobius"/>
    </source>
</evidence>
<comment type="caution">
    <text evidence="5">The sequence shown here is derived from an EMBL/GenBank/DDBJ whole genome shotgun (WGS) entry which is preliminary data.</text>
</comment>
<comment type="similarity">
    <text evidence="1">Belongs to the SCO1/2 family.</text>
</comment>
<keyword evidence="2" id="KW-0186">Copper</keyword>
<dbReference type="RefSeq" id="WP_209403188.1">
    <property type="nucleotide sequence ID" value="NZ_JAGIYQ010000003.1"/>
</dbReference>
<keyword evidence="6" id="KW-1185">Reference proteome</keyword>
<dbReference type="Pfam" id="PF02630">
    <property type="entry name" value="SCO1-SenC"/>
    <property type="match status" value="1"/>
</dbReference>
<keyword evidence="3" id="KW-1015">Disulfide bond</keyword>
<organism evidence="5 6">
    <name type="scientific">Gottfriedia endophytica</name>
    <dbReference type="NCBI Taxonomy" id="2820819"/>
    <lineage>
        <taxon>Bacteria</taxon>
        <taxon>Bacillati</taxon>
        <taxon>Bacillota</taxon>
        <taxon>Bacilli</taxon>
        <taxon>Bacillales</taxon>
        <taxon>Bacillaceae</taxon>
        <taxon>Gottfriedia</taxon>
    </lineage>
</organism>
<proteinExistence type="inferred from homology"/>
<keyword evidence="4" id="KW-0812">Transmembrane</keyword>
<sequence length="195" mass="22735">MNKFYIIIFSCIFSLIGIGVYYFGFYQKDTSYFPKNITLVDDQDHSFSLTGQPKKYRLVEFVYLNCADICPSTTYKMEKLRDHLQAKKVFPSKIEFITMTIDPKRDNTNQLQKYAQTFQMHKTNGWHILRGSEKDTKKITEKLQFMYRDAGGGMLVHTTQTYLIDPKGNVVDRFGMGENGFKTNDVQNQILKTVQ</sequence>
<evidence type="ECO:0000313" key="5">
    <source>
        <dbReference type="EMBL" id="MBP0724537.1"/>
    </source>
</evidence>
<feature type="binding site" evidence="2">
    <location>
        <position position="157"/>
    </location>
    <ligand>
        <name>Cu cation</name>
        <dbReference type="ChEBI" id="CHEBI:23378"/>
    </ligand>
</feature>
<feature type="transmembrane region" description="Helical" evidence="4">
    <location>
        <begin position="6"/>
        <end position="25"/>
    </location>
</feature>
<dbReference type="Gene3D" id="3.40.30.10">
    <property type="entry name" value="Glutaredoxin"/>
    <property type="match status" value="1"/>
</dbReference>
<feature type="disulfide bond" description="Redox-active" evidence="3">
    <location>
        <begin position="66"/>
        <end position="70"/>
    </location>
</feature>
<evidence type="ECO:0000256" key="2">
    <source>
        <dbReference type="PIRSR" id="PIRSR603782-1"/>
    </source>
</evidence>
<dbReference type="InterPro" id="IPR036249">
    <property type="entry name" value="Thioredoxin-like_sf"/>
</dbReference>
<dbReference type="CDD" id="cd02968">
    <property type="entry name" value="SCO"/>
    <property type="match status" value="1"/>
</dbReference>
<feature type="binding site" evidence="2">
    <location>
        <position position="66"/>
    </location>
    <ligand>
        <name>Cu cation</name>
        <dbReference type="ChEBI" id="CHEBI:23378"/>
    </ligand>
</feature>
<name>A0A940NPF5_9BACI</name>
<dbReference type="PANTHER" id="PTHR12151">
    <property type="entry name" value="ELECTRON TRANSPORT PROTIN SCO1/SENC FAMILY MEMBER"/>
    <property type="match status" value="1"/>
</dbReference>
<feature type="binding site" evidence="2">
    <location>
        <position position="70"/>
    </location>
    <ligand>
        <name>Cu cation</name>
        <dbReference type="ChEBI" id="CHEBI:23378"/>
    </ligand>
</feature>
<dbReference type="EMBL" id="JAGIYQ010000003">
    <property type="protein sequence ID" value="MBP0724537.1"/>
    <property type="molecule type" value="Genomic_DNA"/>
</dbReference>
<dbReference type="AlphaFoldDB" id="A0A940NPF5"/>
<dbReference type="PANTHER" id="PTHR12151:SF25">
    <property type="entry name" value="LINALOOL DEHYDRATASE_ISOMERASE DOMAIN-CONTAINING PROTEIN"/>
    <property type="match status" value="1"/>
</dbReference>
<evidence type="ECO:0000256" key="1">
    <source>
        <dbReference type="ARBA" id="ARBA00010996"/>
    </source>
</evidence>
<dbReference type="InterPro" id="IPR003782">
    <property type="entry name" value="SCO1/SenC"/>
</dbReference>
<protein>
    <submittedName>
        <fullName evidence="5">SCO family protein</fullName>
    </submittedName>
</protein>
<keyword evidence="4" id="KW-0472">Membrane</keyword>
<keyword evidence="2" id="KW-0479">Metal-binding</keyword>
<dbReference type="GO" id="GO:0046872">
    <property type="term" value="F:metal ion binding"/>
    <property type="evidence" value="ECO:0007669"/>
    <property type="project" value="UniProtKB-KW"/>
</dbReference>
<evidence type="ECO:0000256" key="3">
    <source>
        <dbReference type="PIRSR" id="PIRSR603782-2"/>
    </source>
</evidence>